<proteinExistence type="predicted"/>
<evidence type="ECO:0000313" key="3">
    <source>
        <dbReference type="EMBL" id="GGK63946.1"/>
    </source>
</evidence>
<name>A0ABQ2F5J0_9MICO</name>
<gene>
    <name evidence="3" type="ORF">GCM10011509_10460</name>
</gene>
<feature type="domain" description="Phosphotyrosine protein phosphatase I" evidence="2">
    <location>
        <begin position="80"/>
        <end position="203"/>
    </location>
</feature>
<dbReference type="Proteomes" id="UP000662111">
    <property type="component" value="Unassembled WGS sequence"/>
</dbReference>
<dbReference type="PANTHER" id="PTHR43428">
    <property type="entry name" value="ARSENATE REDUCTASE"/>
    <property type="match status" value="1"/>
</dbReference>
<reference evidence="4" key="1">
    <citation type="journal article" date="2019" name="Int. J. Syst. Evol. Microbiol.">
        <title>The Global Catalogue of Microorganisms (GCM) 10K type strain sequencing project: providing services to taxonomists for standard genome sequencing and annotation.</title>
        <authorList>
            <consortium name="The Broad Institute Genomics Platform"/>
            <consortium name="The Broad Institute Genome Sequencing Center for Infectious Disease"/>
            <person name="Wu L."/>
            <person name="Ma J."/>
        </authorList>
    </citation>
    <scope>NUCLEOTIDE SEQUENCE [LARGE SCALE GENOMIC DNA]</scope>
    <source>
        <strain evidence="4">CGMCC 1.5362</strain>
    </source>
</reference>
<dbReference type="PANTHER" id="PTHR43428:SF1">
    <property type="entry name" value="ARSENATE REDUCTASE"/>
    <property type="match status" value="1"/>
</dbReference>
<dbReference type="RefSeq" id="WP_022920454.1">
    <property type="nucleotide sequence ID" value="NZ_BMLB01000002.1"/>
</dbReference>
<sequence length="220" mass="24268">MELQSLMYERSVARVLEDLTERFGDGFTPEEVAAVVARGRAELETSGKHAEFIPSLLYHRVRDELLAAARSQGRALSPLPKLLFVCEHNEGRSQVAAALAEHLSGGRVLTRSAGVHPTGRLNPHTRTVLAERGIELLHALPSEVQEDALDAADVLVLIGCRSCDLEGRRTVRWDVDDPYAQDLETARRIADELETRVRDLLAELQVPVQEEQRAHATAAG</sequence>
<dbReference type="Pfam" id="PF01451">
    <property type="entry name" value="LMWPc"/>
    <property type="match status" value="1"/>
</dbReference>
<accession>A0ABQ2F5J0</accession>
<dbReference type="Gene3D" id="1.10.8.1060">
    <property type="entry name" value="Corynebacterium glutamicum thioredoxin-dependent arsenate reductase, N-terminal domain"/>
    <property type="match status" value="1"/>
</dbReference>
<dbReference type="Gene3D" id="3.40.50.2300">
    <property type="match status" value="1"/>
</dbReference>
<organism evidence="3 4">
    <name type="scientific">Ornithinimicrobium pekingense</name>
    <dbReference type="NCBI Taxonomy" id="384677"/>
    <lineage>
        <taxon>Bacteria</taxon>
        <taxon>Bacillati</taxon>
        <taxon>Actinomycetota</taxon>
        <taxon>Actinomycetes</taxon>
        <taxon>Micrococcales</taxon>
        <taxon>Ornithinimicrobiaceae</taxon>
        <taxon>Ornithinimicrobium</taxon>
    </lineage>
</organism>
<evidence type="ECO:0000313" key="4">
    <source>
        <dbReference type="Proteomes" id="UP000662111"/>
    </source>
</evidence>
<dbReference type="EMBL" id="BMLB01000002">
    <property type="protein sequence ID" value="GGK63946.1"/>
    <property type="molecule type" value="Genomic_DNA"/>
</dbReference>
<dbReference type="SUPFAM" id="SSF52788">
    <property type="entry name" value="Phosphotyrosine protein phosphatases I"/>
    <property type="match status" value="1"/>
</dbReference>
<protein>
    <recommendedName>
        <fullName evidence="2">Phosphotyrosine protein phosphatase I domain-containing protein</fullName>
    </recommendedName>
</protein>
<dbReference type="NCBIfam" id="NF046112">
    <property type="entry name" value="MSMEG_6209_Nter"/>
    <property type="match status" value="1"/>
</dbReference>
<dbReference type="SMART" id="SM00226">
    <property type="entry name" value="LMWPc"/>
    <property type="match status" value="1"/>
</dbReference>
<dbReference type="InterPro" id="IPR023485">
    <property type="entry name" value="Ptyr_pPase"/>
</dbReference>
<evidence type="ECO:0000256" key="1">
    <source>
        <dbReference type="ARBA" id="ARBA00022849"/>
    </source>
</evidence>
<dbReference type="InterPro" id="IPR036196">
    <property type="entry name" value="Ptyr_pPase_sf"/>
</dbReference>
<keyword evidence="4" id="KW-1185">Reference proteome</keyword>
<keyword evidence="1" id="KW-0059">Arsenical resistance</keyword>
<evidence type="ECO:0000259" key="2">
    <source>
        <dbReference type="SMART" id="SM00226"/>
    </source>
</evidence>
<comment type="caution">
    <text evidence="3">The sequence shown here is derived from an EMBL/GenBank/DDBJ whole genome shotgun (WGS) entry which is preliminary data.</text>
</comment>